<feature type="compositionally biased region" description="Low complexity" evidence="1">
    <location>
        <begin position="106"/>
        <end position="128"/>
    </location>
</feature>
<proteinExistence type="predicted"/>
<reference evidence="2 3" key="1">
    <citation type="submission" date="2018-07" db="EMBL/GenBank/DDBJ databases">
        <title>Streptomyces species from bats.</title>
        <authorList>
            <person name="Dunlap C."/>
        </authorList>
    </citation>
    <scope>NUCLEOTIDE SEQUENCE [LARGE SCALE GENOMIC DNA]</scope>
    <source>
        <strain evidence="2 3">AC230</strain>
    </source>
</reference>
<sequence>MSEITGTAVAHEAYAFCCMRCGHGWEQSYDIEHYVDGSGQNVVVYKSDGIRVPSPLSSPSCGNCGGHVVRIMRSGQVSSVQALMTEHHHPARTSRAAKKAAEAKAAETAGAETAGAETAGAETAGAEAAARDARPDGGISDGPDDADHTHHHWHLADLLHPFQHHHRP</sequence>
<comment type="caution">
    <text evidence="2">The sequence shown here is derived from an EMBL/GenBank/DDBJ whole genome shotgun (WGS) entry which is preliminary data.</text>
</comment>
<evidence type="ECO:0000313" key="3">
    <source>
        <dbReference type="Proteomes" id="UP000253741"/>
    </source>
</evidence>
<feature type="compositionally biased region" description="Basic residues" evidence="1">
    <location>
        <begin position="89"/>
        <end position="98"/>
    </location>
</feature>
<name>A0A370AWC6_9ACTN</name>
<accession>A0A370AWC6</accession>
<dbReference type="OrthoDB" id="3872345at2"/>
<keyword evidence="3" id="KW-1185">Reference proteome</keyword>
<dbReference type="AlphaFoldDB" id="A0A370AWC6"/>
<protein>
    <recommendedName>
        <fullName evidence="4">C2H2-type domain-containing protein</fullName>
    </recommendedName>
</protein>
<dbReference type="RefSeq" id="WP_114627171.1">
    <property type="nucleotide sequence ID" value="NZ_QQNA01000328.1"/>
</dbReference>
<evidence type="ECO:0008006" key="4">
    <source>
        <dbReference type="Google" id="ProtNLM"/>
    </source>
</evidence>
<evidence type="ECO:0000313" key="2">
    <source>
        <dbReference type="EMBL" id="RDG33957.1"/>
    </source>
</evidence>
<organism evidence="2 3">
    <name type="scientific">Streptomyces corynorhini</name>
    <dbReference type="NCBI Taxonomy" id="2282652"/>
    <lineage>
        <taxon>Bacteria</taxon>
        <taxon>Bacillati</taxon>
        <taxon>Actinomycetota</taxon>
        <taxon>Actinomycetes</taxon>
        <taxon>Kitasatosporales</taxon>
        <taxon>Streptomycetaceae</taxon>
        <taxon>Streptomyces</taxon>
    </lineage>
</organism>
<dbReference type="EMBL" id="QQNA01000328">
    <property type="protein sequence ID" value="RDG33957.1"/>
    <property type="molecule type" value="Genomic_DNA"/>
</dbReference>
<dbReference type="Proteomes" id="UP000253741">
    <property type="component" value="Unassembled WGS sequence"/>
</dbReference>
<gene>
    <name evidence="2" type="ORF">DVH02_30985</name>
</gene>
<feature type="region of interest" description="Disordered" evidence="1">
    <location>
        <begin position="85"/>
        <end position="149"/>
    </location>
</feature>
<evidence type="ECO:0000256" key="1">
    <source>
        <dbReference type="SAM" id="MobiDB-lite"/>
    </source>
</evidence>